<dbReference type="AlphaFoldDB" id="A0A812BZ97"/>
<dbReference type="Pfam" id="PF04505">
    <property type="entry name" value="CD225"/>
    <property type="match status" value="1"/>
</dbReference>
<dbReference type="OrthoDB" id="6116039at2759"/>
<feature type="transmembrane region" description="Helical" evidence="6">
    <location>
        <begin position="104"/>
        <end position="127"/>
    </location>
</feature>
<comment type="subcellular location">
    <subcellularLocation>
        <location evidence="1">Membrane</location>
    </subcellularLocation>
</comment>
<accession>A0A812BZ97</accession>
<dbReference type="InterPro" id="IPR007593">
    <property type="entry name" value="CD225/Dispanin_fam"/>
</dbReference>
<dbReference type="EMBL" id="CAHIKZ030001025">
    <property type="protein sequence ID" value="CAE1249838.1"/>
    <property type="molecule type" value="Genomic_DNA"/>
</dbReference>
<proteinExistence type="inferred from homology"/>
<dbReference type="GO" id="GO:0016020">
    <property type="term" value="C:membrane"/>
    <property type="evidence" value="ECO:0007669"/>
    <property type="project" value="UniProtKB-SubCell"/>
</dbReference>
<sequence>MSSGDNGNHSSERQPLHKEIHDDTDFSNDLNVHNGAMSVDVTSLIDQNTPSSSVPDDMRSFSIEPVFQNTLDNPYRETTVSVPHMVRRVPSSEMLPRPWKHLQWILIASYISLFLCIPSGALAYHYATKAMKHHSKGLYGLMQRDSRFAVWLIYASFVMGILLIIIITVVLVCKNGC</sequence>
<evidence type="ECO:0000256" key="5">
    <source>
        <dbReference type="ARBA" id="ARBA00023136"/>
    </source>
</evidence>
<protein>
    <submittedName>
        <fullName evidence="7">Uncharacterized protein</fullName>
    </submittedName>
</protein>
<evidence type="ECO:0000256" key="2">
    <source>
        <dbReference type="ARBA" id="ARBA00006843"/>
    </source>
</evidence>
<gene>
    <name evidence="7" type="ORF">SPHA_26812</name>
</gene>
<evidence type="ECO:0000256" key="3">
    <source>
        <dbReference type="ARBA" id="ARBA00022692"/>
    </source>
</evidence>
<reference evidence="7" key="1">
    <citation type="submission" date="2021-01" db="EMBL/GenBank/DDBJ databases">
        <authorList>
            <person name="Li R."/>
            <person name="Bekaert M."/>
        </authorList>
    </citation>
    <scope>NUCLEOTIDE SEQUENCE</scope>
    <source>
        <strain evidence="7">Farmed</strain>
    </source>
</reference>
<comment type="caution">
    <text evidence="7">The sequence shown here is derived from an EMBL/GenBank/DDBJ whole genome shotgun (WGS) entry which is preliminary data.</text>
</comment>
<feature type="transmembrane region" description="Helical" evidence="6">
    <location>
        <begin position="148"/>
        <end position="172"/>
    </location>
</feature>
<evidence type="ECO:0000256" key="4">
    <source>
        <dbReference type="ARBA" id="ARBA00022989"/>
    </source>
</evidence>
<keyword evidence="8" id="KW-1185">Reference proteome</keyword>
<dbReference type="Proteomes" id="UP000597762">
    <property type="component" value="Unassembled WGS sequence"/>
</dbReference>
<keyword evidence="3 6" id="KW-0812">Transmembrane</keyword>
<evidence type="ECO:0000313" key="7">
    <source>
        <dbReference type="EMBL" id="CAE1249838.1"/>
    </source>
</evidence>
<keyword evidence="4 6" id="KW-1133">Transmembrane helix</keyword>
<evidence type="ECO:0000256" key="1">
    <source>
        <dbReference type="ARBA" id="ARBA00004370"/>
    </source>
</evidence>
<comment type="similarity">
    <text evidence="2">Belongs to the CD225/Dispanin family.</text>
</comment>
<organism evidence="7 8">
    <name type="scientific">Acanthosepion pharaonis</name>
    <name type="common">Pharaoh cuttlefish</name>
    <name type="synonym">Sepia pharaonis</name>
    <dbReference type="NCBI Taxonomy" id="158019"/>
    <lineage>
        <taxon>Eukaryota</taxon>
        <taxon>Metazoa</taxon>
        <taxon>Spiralia</taxon>
        <taxon>Lophotrochozoa</taxon>
        <taxon>Mollusca</taxon>
        <taxon>Cephalopoda</taxon>
        <taxon>Coleoidea</taxon>
        <taxon>Decapodiformes</taxon>
        <taxon>Sepiida</taxon>
        <taxon>Sepiina</taxon>
        <taxon>Sepiidae</taxon>
        <taxon>Acanthosepion</taxon>
    </lineage>
</organism>
<evidence type="ECO:0000256" key="6">
    <source>
        <dbReference type="SAM" id="Phobius"/>
    </source>
</evidence>
<evidence type="ECO:0000313" key="8">
    <source>
        <dbReference type="Proteomes" id="UP000597762"/>
    </source>
</evidence>
<keyword evidence="5 6" id="KW-0472">Membrane</keyword>
<name>A0A812BZ97_ACAPH</name>